<dbReference type="AlphaFoldDB" id="A0A4Y3TTA6"/>
<dbReference type="Proteomes" id="UP000317617">
    <property type="component" value="Unassembled WGS sequence"/>
</dbReference>
<accession>A0A4Y3TTA6</accession>
<comment type="caution">
    <text evidence="2">The sequence shown here is derived from an EMBL/GenBank/DDBJ whole genome shotgun (WGS) entry which is preliminary data.</text>
</comment>
<dbReference type="RefSeq" id="WP_048836830.1">
    <property type="nucleotide sequence ID" value="NZ_BJMU01000056.1"/>
</dbReference>
<evidence type="ECO:0000313" key="3">
    <source>
        <dbReference type="Proteomes" id="UP000317617"/>
    </source>
</evidence>
<dbReference type="InterPro" id="IPR020941">
    <property type="entry name" value="SUFU-like_domain"/>
</dbReference>
<feature type="domain" description="Suppressor of fused-like" evidence="1">
    <location>
        <begin position="28"/>
        <end position="176"/>
    </location>
</feature>
<organism evidence="2 3">
    <name type="scientific">Acetobacter orleanensis</name>
    <dbReference type="NCBI Taxonomy" id="104099"/>
    <lineage>
        <taxon>Bacteria</taxon>
        <taxon>Pseudomonadati</taxon>
        <taxon>Pseudomonadota</taxon>
        <taxon>Alphaproteobacteria</taxon>
        <taxon>Acetobacterales</taxon>
        <taxon>Acetobacteraceae</taxon>
        <taxon>Acetobacter</taxon>
    </lineage>
</organism>
<name>A0A4Y3TTA6_9PROT</name>
<reference evidence="2 3" key="1">
    <citation type="submission" date="2019-06" db="EMBL/GenBank/DDBJ databases">
        <title>Whole genome shotgun sequence of Acetobacter orleanensis NBRC 13752.</title>
        <authorList>
            <person name="Hosoyama A."/>
            <person name="Uohara A."/>
            <person name="Ohji S."/>
            <person name="Ichikawa N."/>
        </authorList>
    </citation>
    <scope>NUCLEOTIDE SEQUENCE [LARGE SCALE GENOMIC DNA]</scope>
    <source>
        <strain evidence="2 3">NBRC 13752</strain>
    </source>
</reference>
<proteinExistence type="predicted"/>
<dbReference type="EMBL" id="BJMU01000056">
    <property type="protein sequence ID" value="GEB84190.1"/>
    <property type="molecule type" value="Genomic_DNA"/>
</dbReference>
<gene>
    <name evidence="2" type="ORF">AOR01nite_26670</name>
</gene>
<sequence length="177" mass="20963">MKKYLPNVLEREFGEIDASMNSILSRKVQIIKYQGKDGLSFISTLGLSNMDNNDNKFEWIMEFEQDFPSEQAASMMDYFLKKLVDTKLFPPKRGSYISFPKESDHIWSNDNLCGIYFTYPFYRSKKFDDSLSEIDIVPVWVVPITKFEKDILENEGWTHLENYWNIQNINLHNPYRS</sequence>
<dbReference type="Pfam" id="PF05076">
    <property type="entry name" value="SUFU"/>
    <property type="match status" value="1"/>
</dbReference>
<evidence type="ECO:0000313" key="2">
    <source>
        <dbReference type="EMBL" id="GEB84190.1"/>
    </source>
</evidence>
<protein>
    <recommendedName>
        <fullName evidence="1">Suppressor of fused-like domain-containing protein</fullName>
    </recommendedName>
</protein>
<evidence type="ECO:0000259" key="1">
    <source>
        <dbReference type="Pfam" id="PF05076"/>
    </source>
</evidence>
<keyword evidence="3" id="KW-1185">Reference proteome</keyword>
<dbReference type="OrthoDB" id="7226197at2"/>